<name>A0ABM7UNV9_9LEPT</name>
<accession>A0ABM7UNV9</accession>
<proteinExistence type="inferred from homology"/>
<dbReference type="EMBL" id="AP025029">
    <property type="protein sequence ID" value="BDA80848.1"/>
    <property type="molecule type" value="Genomic_DNA"/>
</dbReference>
<dbReference type="CDD" id="cd07814">
    <property type="entry name" value="SRPBCC_CalC_Aha1-like"/>
    <property type="match status" value="1"/>
</dbReference>
<dbReference type="InterPro" id="IPR013538">
    <property type="entry name" value="ASHA1/2-like_C"/>
</dbReference>
<dbReference type="SUPFAM" id="SSF55961">
    <property type="entry name" value="Bet v1-like"/>
    <property type="match status" value="1"/>
</dbReference>
<organism evidence="3 4">
    <name type="scientific">Leptospira kobayashii</name>
    <dbReference type="NCBI Taxonomy" id="1917830"/>
    <lineage>
        <taxon>Bacteria</taxon>
        <taxon>Pseudomonadati</taxon>
        <taxon>Spirochaetota</taxon>
        <taxon>Spirochaetia</taxon>
        <taxon>Leptospirales</taxon>
        <taxon>Leptospiraceae</taxon>
        <taxon>Leptospira</taxon>
    </lineage>
</organism>
<dbReference type="Gene3D" id="3.30.530.20">
    <property type="match status" value="1"/>
</dbReference>
<sequence length="154" mass="17664">MPNLPNMRETRSIFEFNEPIERLWSAITVYEVLIHWLADEVRGRPKEGGEFSWTWKLGLEGDFTTKGIYKKIVPGKELVMEWKDHPAGDIFLQLLFEPVSENKSKLTVVNGGYPSSNAFNVWLDGAKEGWDGQVEKLITFLAGKPDFTKFIKKT</sequence>
<gene>
    <name evidence="3" type="ORF">LPTSP3_g37780</name>
</gene>
<evidence type="ECO:0000256" key="1">
    <source>
        <dbReference type="ARBA" id="ARBA00006817"/>
    </source>
</evidence>
<dbReference type="Pfam" id="PF08327">
    <property type="entry name" value="AHSA1"/>
    <property type="match status" value="1"/>
</dbReference>
<protein>
    <recommendedName>
        <fullName evidence="2">Activator of Hsp90 ATPase homologue 1/2-like C-terminal domain-containing protein</fullName>
    </recommendedName>
</protein>
<dbReference type="Proteomes" id="UP000245263">
    <property type="component" value="Chromosome 2"/>
</dbReference>
<evidence type="ECO:0000313" key="4">
    <source>
        <dbReference type="Proteomes" id="UP000245263"/>
    </source>
</evidence>
<evidence type="ECO:0000313" key="3">
    <source>
        <dbReference type="EMBL" id="BDA80848.1"/>
    </source>
</evidence>
<evidence type="ECO:0000259" key="2">
    <source>
        <dbReference type="Pfam" id="PF08327"/>
    </source>
</evidence>
<feature type="domain" description="Activator of Hsp90 ATPase homologue 1/2-like C-terminal" evidence="2">
    <location>
        <begin position="19"/>
        <end position="138"/>
    </location>
</feature>
<dbReference type="InterPro" id="IPR023393">
    <property type="entry name" value="START-like_dom_sf"/>
</dbReference>
<reference evidence="3 4" key="1">
    <citation type="submission" date="2021-08" db="EMBL/GenBank/DDBJ databases">
        <title>Complete genome sequence of Leptospira kobayashii strain E30.</title>
        <authorList>
            <person name="Nakao R."/>
            <person name="Nakamura S."/>
            <person name="Masuzawa T."/>
            <person name="Koizumi N."/>
        </authorList>
    </citation>
    <scope>NUCLEOTIDE SEQUENCE [LARGE SCALE GENOMIC DNA]</scope>
    <source>
        <strain evidence="3 4">E30</strain>
    </source>
</reference>
<comment type="similarity">
    <text evidence="1">Belongs to the AHA1 family.</text>
</comment>
<keyword evidence="4" id="KW-1185">Reference proteome</keyword>